<dbReference type="OrthoDB" id="7248879at2"/>
<accession>A0A2W7INI0</accession>
<dbReference type="Proteomes" id="UP000249688">
    <property type="component" value="Unassembled WGS sequence"/>
</dbReference>
<keyword evidence="2" id="KW-0732">Signal</keyword>
<evidence type="ECO:0000256" key="2">
    <source>
        <dbReference type="SAM" id="SignalP"/>
    </source>
</evidence>
<dbReference type="Pfam" id="PF03401">
    <property type="entry name" value="TctC"/>
    <property type="match status" value="1"/>
</dbReference>
<dbReference type="EMBL" id="QKYU01000004">
    <property type="protein sequence ID" value="PZW48649.1"/>
    <property type="molecule type" value="Genomic_DNA"/>
</dbReference>
<keyword evidence="4" id="KW-1185">Reference proteome</keyword>
<feature type="chain" id="PRO_5015942574" evidence="2">
    <location>
        <begin position="27"/>
        <end position="327"/>
    </location>
</feature>
<gene>
    <name evidence="3" type="ORF">C8P66_10463</name>
</gene>
<dbReference type="AlphaFoldDB" id="A0A2W7INI0"/>
<dbReference type="PANTHER" id="PTHR42928">
    <property type="entry name" value="TRICARBOXYLATE-BINDING PROTEIN"/>
    <property type="match status" value="1"/>
</dbReference>
<evidence type="ECO:0000313" key="3">
    <source>
        <dbReference type="EMBL" id="PZW48649.1"/>
    </source>
</evidence>
<reference evidence="3 4" key="1">
    <citation type="submission" date="2018-06" db="EMBL/GenBank/DDBJ databases">
        <title>Genomic Encyclopedia of Archaeal and Bacterial Type Strains, Phase II (KMG-II): from individual species to whole genera.</title>
        <authorList>
            <person name="Goeker M."/>
        </authorList>
    </citation>
    <scope>NUCLEOTIDE SEQUENCE [LARGE SCALE GENOMIC DNA]</scope>
    <source>
        <strain evidence="3 4">DSM 24525</strain>
    </source>
</reference>
<dbReference type="SUPFAM" id="SSF53850">
    <property type="entry name" value="Periplasmic binding protein-like II"/>
    <property type="match status" value="1"/>
</dbReference>
<comment type="similarity">
    <text evidence="1">Belongs to the UPF0065 (bug) family.</text>
</comment>
<comment type="caution">
    <text evidence="3">The sequence shown here is derived from an EMBL/GenBank/DDBJ whole genome shotgun (WGS) entry which is preliminary data.</text>
</comment>
<dbReference type="RefSeq" id="WP_111396985.1">
    <property type="nucleotide sequence ID" value="NZ_QKYU01000004.1"/>
</dbReference>
<dbReference type="InterPro" id="IPR005064">
    <property type="entry name" value="BUG"/>
</dbReference>
<dbReference type="CDD" id="cd13578">
    <property type="entry name" value="PBP2_Bug27"/>
    <property type="match status" value="1"/>
</dbReference>
<name>A0A2W7INI0_9PROT</name>
<dbReference type="InterPro" id="IPR042100">
    <property type="entry name" value="Bug_dom1"/>
</dbReference>
<dbReference type="Gene3D" id="3.40.190.10">
    <property type="entry name" value="Periplasmic binding protein-like II"/>
    <property type="match status" value="1"/>
</dbReference>
<dbReference type="PANTHER" id="PTHR42928:SF5">
    <property type="entry name" value="BLR1237 PROTEIN"/>
    <property type="match status" value="1"/>
</dbReference>
<feature type="signal peptide" evidence="2">
    <location>
        <begin position="1"/>
        <end position="26"/>
    </location>
</feature>
<evidence type="ECO:0000256" key="1">
    <source>
        <dbReference type="ARBA" id="ARBA00006987"/>
    </source>
</evidence>
<protein>
    <submittedName>
        <fullName evidence="3">Tripartite-type tricarboxylate transporter receptor subunit TctC</fullName>
    </submittedName>
</protein>
<evidence type="ECO:0000313" key="4">
    <source>
        <dbReference type="Proteomes" id="UP000249688"/>
    </source>
</evidence>
<sequence>MRKRAIVMTRRSLGFGALFTPAIARAQSAWPDRPVTLLVPWAPGGSNDVVARLLAPGLSEAFGRPFIIENRPGGGGSVGMGQVVRARPDGYTLLISSASNHVINPFVLPDQGYDVREALAPISMLVDVPNALVVHPSLNITDVPGLVALLKSTPGGMAFGSSGVGSTNHLAGELFRLKTGTELTHIPYRGGGPALADMLSGTIKIAFQNLPTVLPAHLEGRLRILGVCGDTRVGIRPEIPTVAEQGVTDYAVRSWTGLFAPAGTPADIRERIAAVTRSALTQDLVRTRLTALASESLWMNPADTDAFVRREYDRWGPVVRQAGVTAG</sequence>
<organism evidence="3 4">
    <name type="scientific">Humitalea rosea</name>
    <dbReference type="NCBI Taxonomy" id="990373"/>
    <lineage>
        <taxon>Bacteria</taxon>
        <taxon>Pseudomonadati</taxon>
        <taxon>Pseudomonadota</taxon>
        <taxon>Alphaproteobacteria</taxon>
        <taxon>Acetobacterales</taxon>
        <taxon>Roseomonadaceae</taxon>
        <taxon>Humitalea</taxon>
    </lineage>
</organism>
<keyword evidence="3" id="KW-0675">Receptor</keyword>
<proteinExistence type="inferred from homology"/>
<dbReference type="Gene3D" id="3.40.190.150">
    <property type="entry name" value="Bordetella uptake gene, domain 1"/>
    <property type="match status" value="1"/>
</dbReference>
<dbReference type="PIRSF" id="PIRSF017082">
    <property type="entry name" value="YflP"/>
    <property type="match status" value="1"/>
</dbReference>